<name>A0A9P6KML7_9PLEO</name>
<protein>
    <recommendedName>
        <fullName evidence="2 6">peptidylprolyl isomerase</fullName>
        <ecNumber evidence="2 6">5.2.1.8</ecNumber>
    </recommendedName>
</protein>
<dbReference type="GO" id="GO:0005737">
    <property type="term" value="C:cytoplasm"/>
    <property type="evidence" value="ECO:0007669"/>
    <property type="project" value="TreeGrafter"/>
</dbReference>
<dbReference type="Gene3D" id="3.10.50.40">
    <property type="match status" value="1"/>
</dbReference>
<evidence type="ECO:0000256" key="3">
    <source>
        <dbReference type="ARBA" id="ARBA00023110"/>
    </source>
</evidence>
<evidence type="ECO:0000256" key="4">
    <source>
        <dbReference type="ARBA" id="ARBA00023235"/>
    </source>
</evidence>
<dbReference type="InterPro" id="IPR050689">
    <property type="entry name" value="FKBP-type_PPIase"/>
</dbReference>
<comment type="caution">
    <text evidence="8">The sequence shown here is derived from an EMBL/GenBank/DDBJ whole genome shotgun (WGS) entry which is preliminary data.</text>
</comment>
<dbReference type="Pfam" id="PF00254">
    <property type="entry name" value="FKBP_C"/>
    <property type="match status" value="1"/>
</dbReference>
<evidence type="ECO:0000256" key="6">
    <source>
        <dbReference type="PROSITE-ProRule" id="PRU00277"/>
    </source>
</evidence>
<evidence type="ECO:0000256" key="5">
    <source>
        <dbReference type="ARBA" id="ARBA00038106"/>
    </source>
</evidence>
<evidence type="ECO:0000313" key="9">
    <source>
        <dbReference type="Proteomes" id="UP000756921"/>
    </source>
</evidence>
<evidence type="ECO:0000256" key="1">
    <source>
        <dbReference type="ARBA" id="ARBA00000971"/>
    </source>
</evidence>
<feature type="domain" description="PPIase FKBP-type" evidence="7">
    <location>
        <begin position="54"/>
        <end position="148"/>
    </location>
</feature>
<dbReference type="Proteomes" id="UP000756921">
    <property type="component" value="Unassembled WGS sequence"/>
</dbReference>
<evidence type="ECO:0000256" key="2">
    <source>
        <dbReference type="ARBA" id="ARBA00013194"/>
    </source>
</evidence>
<dbReference type="EC" id="5.2.1.8" evidence="2 6"/>
<keyword evidence="4 6" id="KW-0413">Isomerase</keyword>
<dbReference type="EMBL" id="WJXW01000012">
    <property type="protein sequence ID" value="KAF9731634.1"/>
    <property type="molecule type" value="Genomic_DNA"/>
</dbReference>
<gene>
    <name evidence="8" type="ORF">PMIN01_10651</name>
</gene>
<organism evidence="8 9">
    <name type="scientific">Paraphaeosphaeria minitans</name>
    <dbReference type="NCBI Taxonomy" id="565426"/>
    <lineage>
        <taxon>Eukaryota</taxon>
        <taxon>Fungi</taxon>
        <taxon>Dikarya</taxon>
        <taxon>Ascomycota</taxon>
        <taxon>Pezizomycotina</taxon>
        <taxon>Dothideomycetes</taxon>
        <taxon>Pleosporomycetidae</taxon>
        <taxon>Pleosporales</taxon>
        <taxon>Massarineae</taxon>
        <taxon>Didymosphaeriaceae</taxon>
        <taxon>Paraphaeosphaeria</taxon>
    </lineage>
</organism>
<reference evidence="8" key="1">
    <citation type="journal article" date="2020" name="Mol. Plant Microbe Interact.">
        <title>Genome Sequence of the Biocontrol Agent Coniothyrium minitans strain Conio (IMI 134523).</title>
        <authorList>
            <person name="Patel D."/>
            <person name="Shittu T.A."/>
            <person name="Baroncelli R."/>
            <person name="Muthumeenakshi S."/>
            <person name="Osborne T.H."/>
            <person name="Janganan T.K."/>
            <person name="Sreenivasaprasad S."/>
        </authorList>
    </citation>
    <scope>NUCLEOTIDE SEQUENCE</scope>
    <source>
        <strain evidence="8">Conio</strain>
    </source>
</reference>
<sequence>MSSFIKSLQRTSSSNLARAFHPRTNTSLFHCSARTMGVTKTTITEGNGPSPNKGDQVTMLYTGWLKNADGSKGKEFDSTQKPGRGPFKTAIGVGRVIRGWDEGVPQMKLGEKATLDITSDYAYGDQEFPGLIPKNSNLVFEVELQKIN</sequence>
<accession>A0A9P6KML7</accession>
<dbReference type="AlphaFoldDB" id="A0A9P6KML7"/>
<dbReference type="GO" id="GO:0003755">
    <property type="term" value="F:peptidyl-prolyl cis-trans isomerase activity"/>
    <property type="evidence" value="ECO:0007669"/>
    <property type="project" value="UniProtKB-KW"/>
</dbReference>
<dbReference type="InterPro" id="IPR001179">
    <property type="entry name" value="PPIase_FKBP_dom"/>
</dbReference>
<dbReference type="PANTHER" id="PTHR10516:SF443">
    <property type="entry name" value="FK506-BINDING PROTEIN 59-RELATED"/>
    <property type="match status" value="1"/>
</dbReference>
<comment type="catalytic activity">
    <reaction evidence="1 6">
        <text>[protein]-peptidylproline (omega=180) = [protein]-peptidylproline (omega=0)</text>
        <dbReference type="Rhea" id="RHEA:16237"/>
        <dbReference type="Rhea" id="RHEA-COMP:10747"/>
        <dbReference type="Rhea" id="RHEA-COMP:10748"/>
        <dbReference type="ChEBI" id="CHEBI:83833"/>
        <dbReference type="ChEBI" id="CHEBI:83834"/>
        <dbReference type="EC" id="5.2.1.8"/>
    </reaction>
</comment>
<evidence type="ECO:0000259" key="7">
    <source>
        <dbReference type="PROSITE" id="PS50059"/>
    </source>
</evidence>
<dbReference type="OrthoDB" id="1902587at2759"/>
<comment type="similarity">
    <text evidence="5">Belongs to the FKBP-type PPIase family. FKBP1 subfamily.</text>
</comment>
<dbReference type="PROSITE" id="PS50059">
    <property type="entry name" value="FKBP_PPIASE"/>
    <property type="match status" value="1"/>
</dbReference>
<keyword evidence="3 6" id="KW-0697">Rotamase</keyword>
<dbReference type="InterPro" id="IPR046357">
    <property type="entry name" value="PPIase_dom_sf"/>
</dbReference>
<dbReference type="PANTHER" id="PTHR10516">
    <property type="entry name" value="PEPTIDYL-PROLYL CIS-TRANS ISOMERASE"/>
    <property type="match status" value="1"/>
</dbReference>
<dbReference type="SUPFAM" id="SSF54534">
    <property type="entry name" value="FKBP-like"/>
    <property type="match status" value="1"/>
</dbReference>
<keyword evidence="9" id="KW-1185">Reference proteome</keyword>
<proteinExistence type="inferred from homology"/>
<dbReference type="FunFam" id="3.10.50.40:FF:000006">
    <property type="entry name" value="Peptidyl-prolyl cis-trans isomerase"/>
    <property type="match status" value="1"/>
</dbReference>
<evidence type="ECO:0000313" key="8">
    <source>
        <dbReference type="EMBL" id="KAF9731634.1"/>
    </source>
</evidence>